<sequence length="43" mass="4569">MGPSSSGGLLKRNKALFSDDFQKSKRRRSSISDDSVKVAGIAA</sequence>
<reference evidence="2" key="1">
    <citation type="submission" date="2022-11" db="UniProtKB">
        <authorList>
            <consortium name="WormBaseParasite"/>
        </authorList>
    </citation>
    <scope>IDENTIFICATION</scope>
</reference>
<evidence type="ECO:0000313" key="2">
    <source>
        <dbReference type="WBParaSite" id="PEQ_0000067801-mRNA-1"/>
    </source>
</evidence>
<dbReference type="AlphaFoldDB" id="A0A914R343"/>
<protein>
    <submittedName>
        <fullName evidence="2">Uncharacterized protein</fullName>
    </submittedName>
</protein>
<dbReference type="WBParaSite" id="PEQ_0000067801-mRNA-1">
    <property type="protein sequence ID" value="PEQ_0000067801-mRNA-1"/>
    <property type="gene ID" value="PEQ_0000067801"/>
</dbReference>
<name>A0A914R343_PAREQ</name>
<accession>A0A914R343</accession>
<proteinExistence type="predicted"/>
<evidence type="ECO:0000313" key="1">
    <source>
        <dbReference type="Proteomes" id="UP000887564"/>
    </source>
</evidence>
<keyword evidence="1" id="KW-1185">Reference proteome</keyword>
<dbReference type="Proteomes" id="UP000887564">
    <property type="component" value="Unplaced"/>
</dbReference>
<organism evidence="1 2">
    <name type="scientific">Parascaris equorum</name>
    <name type="common">Equine roundworm</name>
    <dbReference type="NCBI Taxonomy" id="6256"/>
    <lineage>
        <taxon>Eukaryota</taxon>
        <taxon>Metazoa</taxon>
        <taxon>Ecdysozoa</taxon>
        <taxon>Nematoda</taxon>
        <taxon>Chromadorea</taxon>
        <taxon>Rhabditida</taxon>
        <taxon>Spirurina</taxon>
        <taxon>Ascaridomorpha</taxon>
        <taxon>Ascaridoidea</taxon>
        <taxon>Ascarididae</taxon>
        <taxon>Parascaris</taxon>
    </lineage>
</organism>